<dbReference type="EMBL" id="JBHTKK010000027">
    <property type="protein sequence ID" value="MFD1067768.1"/>
    <property type="molecule type" value="Genomic_DNA"/>
</dbReference>
<protein>
    <submittedName>
        <fullName evidence="1">GNAT family N-acetyltransferase</fullName>
        <ecNumber evidence="1">2.3.-.-</ecNumber>
    </submittedName>
</protein>
<sequence>MSEYLKSTPWDSRNFPLETFQITSYSEAAFEATKDIEGHFTVKVDPLADKGLLHKYGFYYADTLMEPYCYRDKFLEAEAGDVTFHENYDADEILTIAEEAFQGGRYHRDFQVPNELADLRYRNWVKDLIDQERILAYKQDGRVKGFFAYQEENVLLLAMHQDIRGQGFAKPFTAACVKEQFERTGKEQLVTSISPSNPASLNVFIGLGFRLRAGKDIYHKVNGSFYS</sequence>
<dbReference type="InterPro" id="IPR016181">
    <property type="entry name" value="Acyl_CoA_acyltransferase"/>
</dbReference>
<organism evidence="1 2">
    <name type="scientific">Oceanobacillus locisalsi</name>
    <dbReference type="NCBI Taxonomy" id="546107"/>
    <lineage>
        <taxon>Bacteria</taxon>
        <taxon>Bacillati</taxon>
        <taxon>Bacillota</taxon>
        <taxon>Bacilli</taxon>
        <taxon>Bacillales</taxon>
        <taxon>Bacillaceae</taxon>
        <taxon>Oceanobacillus</taxon>
    </lineage>
</organism>
<evidence type="ECO:0000313" key="1">
    <source>
        <dbReference type="EMBL" id="MFD1067768.1"/>
    </source>
</evidence>
<comment type="caution">
    <text evidence="1">The sequence shown here is derived from an EMBL/GenBank/DDBJ whole genome shotgun (WGS) entry which is preliminary data.</text>
</comment>
<keyword evidence="2" id="KW-1185">Reference proteome</keyword>
<dbReference type="SUPFAM" id="SSF55729">
    <property type="entry name" value="Acyl-CoA N-acyltransferases (Nat)"/>
    <property type="match status" value="1"/>
</dbReference>
<name>A0ABW3NKX1_9BACI</name>
<reference evidence="2" key="1">
    <citation type="journal article" date="2019" name="Int. J. Syst. Evol. Microbiol.">
        <title>The Global Catalogue of Microorganisms (GCM) 10K type strain sequencing project: providing services to taxonomists for standard genome sequencing and annotation.</title>
        <authorList>
            <consortium name="The Broad Institute Genomics Platform"/>
            <consortium name="The Broad Institute Genome Sequencing Center for Infectious Disease"/>
            <person name="Wu L."/>
            <person name="Ma J."/>
        </authorList>
    </citation>
    <scope>NUCLEOTIDE SEQUENCE [LARGE SCALE GENOMIC DNA]</scope>
    <source>
        <strain evidence="2">CCUG 56608</strain>
    </source>
</reference>
<dbReference type="EC" id="2.3.-.-" evidence="1"/>
<keyword evidence="1" id="KW-0808">Transferase</keyword>
<dbReference type="GO" id="GO:0016746">
    <property type="term" value="F:acyltransferase activity"/>
    <property type="evidence" value="ECO:0007669"/>
    <property type="project" value="UniProtKB-KW"/>
</dbReference>
<dbReference type="RefSeq" id="WP_379593921.1">
    <property type="nucleotide sequence ID" value="NZ_JBHTKK010000027.1"/>
</dbReference>
<accession>A0ABW3NKX1</accession>
<dbReference type="Gene3D" id="3.40.630.30">
    <property type="match status" value="1"/>
</dbReference>
<dbReference type="Proteomes" id="UP001597041">
    <property type="component" value="Unassembled WGS sequence"/>
</dbReference>
<evidence type="ECO:0000313" key="2">
    <source>
        <dbReference type="Proteomes" id="UP001597041"/>
    </source>
</evidence>
<proteinExistence type="predicted"/>
<keyword evidence="1" id="KW-0012">Acyltransferase</keyword>
<gene>
    <name evidence="1" type="ORF">ACFQ19_17305</name>
</gene>